<proteinExistence type="predicted"/>
<reference evidence="1 2" key="1">
    <citation type="submission" date="2023-08" db="EMBL/GenBank/DDBJ databases">
        <title>Rhodoferax potami sp. nov. and Rhodoferax mekongensis sp. nov., isolated from the Mekong River in Thailand.</title>
        <authorList>
            <person name="Kitikhun S."/>
            <person name="Charoenyingcharoen P."/>
            <person name="Siriarchawattana P."/>
            <person name="Likhitrattanapisal S."/>
            <person name="Nilsakha T."/>
            <person name="Chanpet A."/>
            <person name="Rattanawaree P."/>
            <person name="Ingsriswang S."/>
        </authorList>
    </citation>
    <scope>NUCLEOTIDE SEQUENCE [LARGE SCALE GENOMIC DNA]</scope>
    <source>
        <strain evidence="1 2">TBRC 17660</strain>
    </source>
</reference>
<dbReference type="EMBL" id="JAVBIK010000001">
    <property type="protein sequence ID" value="MDT7518613.1"/>
    <property type="molecule type" value="Genomic_DNA"/>
</dbReference>
<accession>A0ABU3KMC9</accession>
<comment type="caution">
    <text evidence="1">The sequence shown here is derived from an EMBL/GenBank/DDBJ whole genome shotgun (WGS) entry which is preliminary data.</text>
</comment>
<evidence type="ECO:0000313" key="2">
    <source>
        <dbReference type="Proteomes" id="UP001321700"/>
    </source>
</evidence>
<protein>
    <submittedName>
        <fullName evidence="1">Uncharacterized protein</fullName>
    </submittedName>
</protein>
<organism evidence="1 2">
    <name type="scientific">Rhodoferax potami</name>
    <dbReference type="NCBI Taxonomy" id="3068338"/>
    <lineage>
        <taxon>Bacteria</taxon>
        <taxon>Pseudomonadati</taxon>
        <taxon>Pseudomonadota</taxon>
        <taxon>Betaproteobacteria</taxon>
        <taxon>Burkholderiales</taxon>
        <taxon>Comamonadaceae</taxon>
        <taxon>Rhodoferax</taxon>
    </lineage>
</organism>
<name>A0ABU3KMC9_9BURK</name>
<keyword evidence="2" id="KW-1185">Reference proteome</keyword>
<evidence type="ECO:0000313" key="1">
    <source>
        <dbReference type="EMBL" id="MDT7518613.1"/>
    </source>
</evidence>
<dbReference type="Proteomes" id="UP001321700">
    <property type="component" value="Unassembled WGS sequence"/>
</dbReference>
<sequence>MSQTNFLIGRGELLTHDIKGPKRIQGKAEVYSFAQAAQRLTPQFSATATTLDALPPYACPGDFGVARLTMNPSYIARSFFPTAMLRTVGLESVGSRTVKVTPGGWTKKGVPHVTFHHIQANWFSAHRSQSVFGTYRPFGFRHIGASRGIGRASRTRRNCRYLLNFLFRSNGWVAERSRCMNTETF</sequence>
<dbReference type="RefSeq" id="WP_313874364.1">
    <property type="nucleotide sequence ID" value="NZ_JAVBIK010000001.1"/>
</dbReference>
<gene>
    <name evidence="1" type="ORF">RAE19_07820</name>
</gene>